<dbReference type="CDD" id="cd01948">
    <property type="entry name" value="EAL"/>
    <property type="match status" value="1"/>
</dbReference>
<dbReference type="Pfam" id="PF08447">
    <property type="entry name" value="PAS_3"/>
    <property type="match status" value="1"/>
</dbReference>
<dbReference type="EMBL" id="BAAAQQ010000013">
    <property type="protein sequence ID" value="GAA2128762.1"/>
    <property type="molecule type" value="Genomic_DNA"/>
</dbReference>
<dbReference type="Pfam" id="PF00989">
    <property type="entry name" value="PAS"/>
    <property type="match status" value="1"/>
</dbReference>
<evidence type="ECO:0000259" key="1">
    <source>
        <dbReference type="PROSITE" id="PS50112"/>
    </source>
</evidence>
<dbReference type="SUPFAM" id="SSF141868">
    <property type="entry name" value="EAL domain-like"/>
    <property type="match status" value="1"/>
</dbReference>
<dbReference type="SMART" id="SM00267">
    <property type="entry name" value="GGDEF"/>
    <property type="match status" value="1"/>
</dbReference>
<evidence type="ECO:0000259" key="4">
    <source>
        <dbReference type="PROSITE" id="PS50887"/>
    </source>
</evidence>
<dbReference type="SUPFAM" id="SSF55073">
    <property type="entry name" value="Nucleotide cyclase"/>
    <property type="match status" value="1"/>
</dbReference>
<dbReference type="SUPFAM" id="SSF55785">
    <property type="entry name" value="PYP-like sensor domain (PAS domain)"/>
    <property type="match status" value="4"/>
</dbReference>
<dbReference type="InterPro" id="IPR043128">
    <property type="entry name" value="Rev_trsase/Diguanyl_cyclase"/>
</dbReference>
<dbReference type="PROSITE" id="PS50883">
    <property type="entry name" value="EAL"/>
    <property type="match status" value="1"/>
</dbReference>
<accession>A0ABP5KBP0</accession>
<dbReference type="InterPro" id="IPR035965">
    <property type="entry name" value="PAS-like_dom_sf"/>
</dbReference>
<dbReference type="SMART" id="SM00086">
    <property type="entry name" value="PAC"/>
    <property type="match status" value="4"/>
</dbReference>
<dbReference type="Gene3D" id="3.30.70.270">
    <property type="match status" value="1"/>
</dbReference>
<dbReference type="PANTHER" id="PTHR44757">
    <property type="entry name" value="DIGUANYLATE CYCLASE DGCP"/>
    <property type="match status" value="1"/>
</dbReference>
<dbReference type="SMART" id="SM00052">
    <property type="entry name" value="EAL"/>
    <property type="match status" value="1"/>
</dbReference>
<dbReference type="CDD" id="cd01949">
    <property type="entry name" value="GGDEF"/>
    <property type="match status" value="1"/>
</dbReference>
<feature type="domain" description="PAS" evidence="1">
    <location>
        <begin position="120"/>
        <end position="190"/>
    </location>
</feature>
<dbReference type="InterPro" id="IPR013655">
    <property type="entry name" value="PAS_fold_3"/>
</dbReference>
<dbReference type="NCBIfam" id="TIGR00229">
    <property type="entry name" value="sensory_box"/>
    <property type="match status" value="3"/>
</dbReference>
<evidence type="ECO:0000313" key="5">
    <source>
        <dbReference type="EMBL" id="GAA2128762.1"/>
    </source>
</evidence>
<dbReference type="Pfam" id="PF00990">
    <property type="entry name" value="GGDEF"/>
    <property type="match status" value="1"/>
</dbReference>
<dbReference type="CDD" id="cd00130">
    <property type="entry name" value="PAS"/>
    <property type="match status" value="4"/>
</dbReference>
<dbReference type="Gene3D" id="3.30.450.20">
    <property type="entry name" value="PAS domain"/>
    <property type="match status" value="4"/>
</dbReference>
<dbReference type="InterPro" id="IPR000014">
    <property type="entry name" value="PAS"/>
</dbReference>
<dbReference type="Pfam" id="PF00563">
    <property type="entry name" value="EAL"/>
    <property type="match status" value="1"/>
</dbReference>
<sequence>MVSEARDISWTANERGLIESVSPGARAHLGQRKAGPVHQPVFDLVHPGDLPAFRKRWTSVSGGVVTRESLQCRLLHTNLGWTWMQVTLTDMRDNPHVHALVCHALEITSAHQVTAIERRHGARFRAVFDQSAVPQFLCDLEGIVTEVNEAFSALLGTRREQLLGRPVRDLIHCSDGGRVNHALASLLQGTSESTQVPSVLRDRQDRPIPGLASAQVLREENGTVVGVSVVLNDLSELQAAEGRHRQQEQFFATMSQRASDVAIVADATGLMLYTSPGITKVLGYTPEDILDSEGWDFIHPDDVPAMRIQFARVAEGGETETATLRVRNASGEWRWMEETMHNCLGTPVQGIVCNLRDITERVAAEADLKASMLLYRTIAETVDEGLLLSTQDGTTVYVNERLGEILGLATDAIYAQRLDTILDDQHLQLKRDRTADGAGRGPQRFELSYDHPNGEQRTLQVVAAPIDLFADGRGGSLATVSDITRTRQLENELRRAALYDGLAGLPNRTLLMDRLKHALARESTGTAVLFVDLDHFKLVNDTRGHAVGDDVLVQVAARLSTSVRPQDTVARLGGDEFVVVCEDVDADAAASVSQDLIAVLNKPFSLATGPLQITASIGVAMSPPRSAEILVRNADTAMYAAKVAGRGRVQHFDSRLAAHTAERRELSVALDLALAKDELTMHYQPVIELDSGRVVGMEALARWERDGGVQVPPDRFVVIAEETGLAHRLDRWALRNALTGVSRLRAEHAVHPDSFVAVNLSARNLSNPELETDLLKWTEKANLSPCHVLLEITESAIMSDAAAAVSLLQRLRHVGFLIAVDDFGTGHSSLAYLRNLPLTTLKIDRSFVASIGENRNALAITRSIVDLATAMGFSVIAEGVETAQHAEMLRELGCHWAQGWLWSPAVSVSELRSAHTMVRRYDTSCADLFPLGQARQEALDGP</sequence>
<dbReference type="InterPro" id="IPR001633">
    <property type="entry name" value="EAL_dom"/>
</dbReference>
<proteinExistence type="predicted"/>
<dbReference type="PANTHER" id="PTHR44757:SF2">
    <property type="entry name" value="BIOFILM ARCHITECTURE MAINTENANCE PROTEIN MBAA"/>
    <property type="match status" value="1"/>
</dbReference>
<dbReference type="InterPro" id="IPR035919">
    <property type="entry name" value="EAL_sf"/>
</dbReference>
<name>A0ABP5KBP0_9ACTN</name>
<dbReference type="InterPro" id="IPR013767">
    <property type="entry name" value="PAS_fold"/>
</dbReference>
<dbReference type="Proteomes" id="UP001500575">
    <property type="component" value="Unassembled WGS sequence"/>
</dbReference>
<organism evidence="5 6">
    <name type="scientific">Nocardioides bigeumensis</name>
    <dbReference type="NCBI Taxonomy" id="433657"/>
    <lineage>
        <taxon>Bacteria</taxon>
        <taxon>Bacillati</taxon>
        <taxon>Actinomycetota</taxon>
        <taxon>Actinomycetes</taxon>
        <taxon>Propionibacteriales</taxon>
        <taxon>Nocardioidaceae</taxon>
        <taxon>Nocardioides</taxon>
    </lineage>
</organism>
<evidence type="ECO:0000313" key="6">
    <source>
        <dbReference type="Proteomes" id="UP001500575"/>
    </source>
</evidence>
<evidence type="ECO:0000259" key="3">
    <source>
        <dbReference type="PROSITE" id="PS50883"/>
    </source>
</evidence>
<feature type="domain" description="GGDEF" evidence="4">
    <location>
        <begin position="524"/>
        <end position="654"/>
    </location>
</feature>
<reference evidence="6" key="1">
    <citation type="journal article" date="2019" name="Int. J. Syst. Evol. Microbiol.">
        <title>The Global Catalogue of Microorganisms (GCM) 10K type strain sequencing project: providing services to taxonomists for standard genome sequencing and annotation.</title>
        <authorList>
            <consortium name="The Broad Institute Genomics Platform"/>
            <consortium name="The Broad Institute Genome Sequencing Center for Infectious Disease"/>
            <person name="Wu L."/>
            <person name="Ma J."/>
        </authorList>
    </citation>
    <scope>NUCLEOTIDE SEQUENCE [LARGE SCALE GENOMIC DNA]</scope>
    <source>
        <strain evidence="6">JCM 16021</strain>
    </source>
</reference>
<gene>
    <name evidence="5" type="ORF">GCM10009843_29610</name>
</gene>
<feature type="domain" description="PAS" evidence="1">
    <location>
        <begin position="371"/>
        <end position="423"/>
    </location>
</feature>
<dbReference type="SMART" id="SM00091">
    <property type="entry name" value="PAS"/>
    <property type="match status" value="4"/>
</dbReference>
<feature type="domain" description="PAS" evidence="1">
    <location>
        <begin position="247"/>
        <end position="317"/>
    </location>
</feature>
<feature type="domain" description="EAL" evidence="3">
    <location>
        <begin position="663"/>
        <end position="919"/>
    </location>
</feature>
<keyword evidence="6" id="KW-1185">Reference proteome</keyword>
<feature type="domain" description="PAC" evidence="2">
    <location>
        <begin position="443"/>
        <end position="495"/>
    </location>
</feature>
<dbReference type="InterPro" id="IPR001610">
    <property type="entry name" value="PAC"/>
</dbReference>
<dbReference type="InterPro" id="IPR000700">
    <property type="entry name" value="PAS-assoc_C"/>
</dbReference>
<dbReference type="InterPro" id="IPR000160">
    <property type="entry name" value="GGDEF_dom"/>
</dbReference>
<dbReference type="PROSITE" id="PS50887">
    <property type="entry name" value="GGDEF"/>
    <property type="match status" value="1"/>
</dbReference>
<dbReference type="InterPro" id="IPR029787">
    <property type="entry name" value="Nucleotide_cyclase"/>
</dbReference>
<dbReference type="PROSITE" id="PS50112">
    <property type="entry name" value="PAS"/>
    <property type="match status" value="3"/>
</dbReference>
<comment type="caution">
    <text evidence="5">The sequence shown here is derived from an EMBL/GenBank/DDBJ whole genome shotgun (WGS) entry which is preliminary data.</text>
</comment>
<protein>
    <submittedName>
        <fullName evidence="5">Bifunctional diguanylate cyclase/phosphodiesterase</fullName>
    </submittedName>
</protein>
<dbReference type="InterPro" id="IPR052155">
    <property type="entry name" value="Biofilm_reg_signaling"/>
</dbReference>
<dbReference type="NCBIfam" id="TIGR00254">
    <property type="entry name" value="GGDEF"/>
    <property type="match status" value="1"/>
</dbReference>
<dbReference type="Gene3D" id="3.20.20.450">
    <property type="entry name" value="EAL domain"/>
    <property type="match status" value="1"/>
</dbReference>
<dbReference type="Pfam" id="PF13426">
    <property type="entry name" value="PAS_9"/>
    <property type="match status" value="1"/>
</dbReference>
<dbReference type="PROSITE" id="PS50113">
    <property type="entry name" value="PAC"/>
    <property type="match status" value="1"/>
</dbReference>
<evidence type="ECO:0000259" key="2">
    <source>
        <dbReference type="PROSITE" id="PS50113"/>
    </source>
</evidence>